<dbReference type="Pfam" id="PF02515">
    <property type="entry name" value="CoA_transf_3"/>
    <property type="match status" value="1"/>
</dbReference>
<organism evidence="1 2">
    <name type="scientific">Mycolicibacterium parafortuitum</name>
    <name type="common">Mycobacterium parafortuitum</name>
    <dbReference type="NCBI Taxonomy" id="39692"/>
    <lineage>
        <taxon>Bacteria</taxon>
        <taxon>Bacillati</taxon>
        <taxon>Actinomycetota</taxon>
        <taxon>Actinomycetes</taxon>
        <taxon>Mycobacteriales</taxon>
        <taxon>Mycobacteriaceae</taxon>
        <taxon>Mycolicibacterium</taxon>
    </lineage>
</organism>
<accession>A0A7I7UAJ7</accession>
<dbReference type="PANTHER" id="PTHR48228">
    <property type="entry name" value="SUCCINYL-COA--D-CITRAMALATE COA-TRANSFERASE"/>
    <property type="match status" value="1"/>
</dbReference>
<dbReference type="SUPFAM" id="SSF89796">
    <property type="entry name" value="CoA-transferase family III (CaiB/BaiF)"/>
    <property type="match status" value="1"/>
</dbReference>
<dbReference type="InterPro" id="IPR003673">
    <property type="entry name" value="CoA-Trfase_fam_III"/>
</dbReference>
<protein>
    <submittedName>
        <fullName evidence="1">CoA transferase</fullName>
    </submittedName>
</protein>
<reference evidence="1 2" key="1">
    <citation type="journal article" date="2019" name="Emerg. Microbes Infect.">
        <title>Comprehensive subspecies identification of 175 nontuberculous mycobacteria species based on 7547 genomic profiles.</title>
        <authorList>
            <person name="Matsumoto Y."/>
            <person name="Kinjo T."/>
            <person name="Motooka D."/>
            <person name="Nabeya D."/>
            <person name="Jung N."/>
            <person name="Uechi K."/>
            <person name="Horii T."/>
            <person name="Iida T."/>
            <person name="Fujita J."/>
            <person name="Nakamura S."/>
        </authorList>
    </citation>
    <scope>NUCLEOTIDE SEQUENCE [LARGE SCALE GENOMIC DNA]</scope>
    <source>
        <strain evidence="1 2">JCM 6367</strain>
    </source>
</reference>
<dbReference type="Gene3D" id="3.40.50.10540">
    <property type="entry name" value="Crotonobetainyl-coa:carnitine coa-transferase, domain 1"/>
    <property type="match status" value="1"/>
</dbReference>
<name>A0A7I7UAJ7_MYCPF</name>
<dbReference type="GO" id="GO:0016740">
    <property type="term" value="F:transferase activity"/>
    <property type="evidence" value="ECO:0007669"/>
    <property type="project" value="UniProtKB-KW"/>
</dbReference>
<sequence length="402" mass="42538">MTGPFDGVRVIEVASWTFVPGAGAIMADLGADVIKVEPPTGDPQRALRNALNADDNAPNPFLHVPNRGKRSITLDLQSPDGVATLMQLVTSADVFLTSYLPKVRAKLGIDVEDVRAHNPSVIYVRGSGWGSAGAMTDVGGFDSAAAWSAAGILHKLTPPGAVAPAAQPAAFFDLQGSSAIAGAVGMALFRRERTGEGSVVDVSLLNTGMWVMGPDLAATAAGSGELPRMDRSDAPNPIVNTYRTSDDRWLNLVCLQADRFWAELCELIGRPELAEDARFADSLSRYVNRETCIAELDAAFGSRPLDYWRRVLSGFSGVWSAAATFDEVLASEQAADNGYLPTVTGADGRDFRLVAPPYQFDGAPGVPAGPAPELGQHTEEVLLESGLSWDRISELRDGGALG</sequence>
<keyword evidence="1" id="KW-0808">Transferase</keyword>
<dbReference type="InterPro" id="IPR023606">
    <property type="entry name" value="CoA-Trfase_III_dom_1_sf"/>
</dbReference>
<dbReference type="Proteomes" id="UP000466554">
    <property type="component" value="Chromosome"/>
</dbReference>
<dbReference type="AlphaFoldDB" id="A0A7I7UAJ7"/>
<gene>
    <name evidence="1" type="ORF">MPRF_53170</name>
</gene>
<dbReference type="RefSeq" id="WP_163769078.1">
    <property type="nucleotide sequence ID" value="NZ_AP022598.1"/>
</dbReference>
<evidence type="ECO:0000313" key="2">
    <source>
        <dbReference type="Proteomes" id="UP000466554"/>
    </source>
</evidence>
<evidence type="ECO:0000313" key="1">
    <source>
        <dbReference type="EMBL" id="BBY78418.1"/>
    </source>
</evidence>
<dbReference type="InterPro" id="IPR044855">
    <property type="entry name" value="CoA-Trfase_III_dom3_sf"/>
</dbReference>
<dbReference type="EMBL" id="AP022598">
    <property type="protein sequence ID" value="BBY78418.1"/>
    <property type="molecule type" value="Genomic_DNA"/>
</dbReference>
<dbReference type="PANTHER" id="PTHR48228:SF2">
    <property type="entry name" value="E-CINNAMOYL-COA:R-PHENYLLACTATE COA TRANSFERASE LARGE SUBUNIT"/>
    <property type="match status" value="1"/>
</dbReference>
<dbReference type="InterPro" id="IPR050509">
    <property type="entry name" value="CoA-transferase_III"/>
</dbReference>
<proteinExistence type="predicted"/>
<dbReference type="Gene3D" id="3.30.1540.10">
    <property type="entry name" value="formyl-coa transferase, domain 3"/>
    <property type="match status" value="1"/>
</dbReference>